<dbReference type="RefSeq" id="XP_035320448.1">
    <property type="nucleotide sequence ID" value="XM_035463617.1"/>
</dbReference>
<reference evidence="2" key="1">
    <citation type="submission" date="2020-03" db="EMBL/GenBank/DDBJ databases">
        <title>Site-based positive gene gene selection in Geosmithia morbida across the United States reveals a broad range of putative effectors and factors for local host and environmental adapation.</title>
        <authorList>
            <person name="Onufrak A."/>
            <person name="Murdoch R.W."/>
            <person name="Gazis R."/>
            <person name="Huff M."/>
            <person name="Staton M."/>
            <person name="Klingeman W."/>
            <person name="Hadziabdic D."/>
        </authorList>
    </citation>
    <scope>NUCLEOTIDE SEQUENCE</scope>
    <source>
        <strain evidence="2">1262</strain>
    </source>
</reference>
<dbReference type="PANTHER" id="PTHR11614">
    <property type="entry name" value="PHOSPHOLIPASE-RELATED"/>
    <property type="match status" value="1"/>
</dbReference>
<accession>A0A9P4YUA1</accession>
<dbReference type="Gene3D" id="3.40.50.1820">
    <property type="entry name" value="alpha/beta hydrolase"/>
    <property type="match status" value="1"/>
</dbReference>
<evidence type="ECO:0000313" key="3">
    <source>
        <dbReference type="Proteomes" id="UP000749293"/>
    </source>
</evidence>
<comment type="caution">
    <text evidence="2">The sequence shown here is derived from an EMBL/GenBank/DDBJ whole genome shotgun (WGS) entry which is preliminary data.</text>
</comment>
<protein>
    <submittedName>
        <fullName evidence="2">Acylglycerol lipase</fullName>
    </submittedName>
</protein>
<dbReference type="Pfam" id="PF12146">
    <property type="entry name" value="Hydrolase_4"/>
    <property type="match status" value="1"/>
</dbReference>
<keyword evidence="3" id="KW-1185">Reference proteome</keyword>
<dbReference type="AlphaFoldDB" id="A0A9P4YUA1"/>
<feature type="domain" description="Serine aminopeptidase S33" evidence="1">
    <location>
        <begin position="26"/>
        <end position="274"/>
    </location>
</feature>
<name>A0A9P4YUA1_9HYPO</name>
<dbReference type="Proteomes" id="UP000749293">
    <property type="component" value="Unassembled WGS sequence"/>
</dbReference>
<evidence type="ECO:0000259" key="1">
    <source>
        <dbReference type="Pfam" id="PF12146"/>
    </source>
</evidence>
<organism evidence="2 3">
    <name type="scientific">Geosmithia morbida</name>
    <dbReference type="NCBI Taxonomy" id="1094350"/>
    <lineage>
        <taxon>Eukaryota</taxon>
        <taxon>Fungi</taxon>
        <taxon>Dikarya</taxon>
        <taxon>Ascomycota</taxon>
        <taxon>Pezizomycotina</taxon>
        <taxon>Sordariomycetes</taxon>
        <taxon>Hypocreomycetidae</taxon>
        <taxon>Hypocreales</taxon>
        <taxon>Bionectriaceae</taxon>
        <taxon>Geosmithia</taxon>
    </lineage>
</organism>
<proteinExistence type="predicted"/>
<sequence>MSTDSEGQFEVDGVRLYSKTWTPTGPVKAKLILVHGYSEHVNTYNDFMPLLAARGIKVFSWDQRGWGRSARGASEYGLTGNTDRVLADIAAFVQDKLKADPVKVPLFVMGHSMGGGEVCTLMGDTRYSDLVSQVRGWALECPFIGFTPDAEPSVLKVFLGRLAGRVFPRRQMKNVIPPENITRDPAAVEAIRNDPLCHNTGTLEGLASMLDRTNLLASGTVQVGSNVQSILLQHGTGDLTCSYDAAVRWVDQQTKVTDRVTKSYEGGYHQLHTDLCKAEFTADLVAWILERSEKVEAKL</sequence>
<gene>
    <name evidence="2" type="ORF">GMORB2_1635</name>
</gene>
<dbReference type="InterPro" id="IPR051044">
    <property type="entry name" value="MAG_DAG_Lipase"/>
</dbReference>
<evidence type="ECO:0000313" key="2">
    <source>
        <dbReference type="EMBL" id="KAF4121796.1"/>
    </source>
</evidence>
<dbReference type="GeneID" id="55967865"/>
<dbReference type="EMBL" id="JAANYQ010000011">
    <property type="protein sequence ID" value="KAF4121796.1"/>
    <property type="molecule type" value="Genomic_DNA"/>
</dbReference>
<dbReference type="InterPro" id="IPR029058">
    <property type="entry name" value="AB_hydrolase_fold"/>
</dbReference>
<dbReference type="OrthoDB" id="10249433at2759"/>
<dbReference type="InterPro" id="IPR022742">
    <property type="entry name" value="Hydrolase_4"/>
</dbReference>
<dbReference type="SUPFAM" id="SSF53474">
    <property type="entry name" value="alpha/beta-Hydrolases"/>
    <property type="match status" value="1"/>
</dbReference>